<sequence>MWLADSSSGNYHDNMNSDNSIFRSRRSAVLASRPGQHAILWTLPYCPDLQPIELFWAAAKNYAAQKYYSGRKVRAMIADLRDGWYGNVYRKDDGTEEIQKGEDDEIGVLEKRGAVNCAALIRHAVKCANERMRYLPGVSGEVGKGLTVDPNYEPNPNARLPIDAFLNVTLDSIEEAFFDPTSGGGGPRRSRNASGALGASDAPAPLVDLGDARVGMEGDGATPDDAEEDLNVEDMFSDGESDEEGWEGGVDVDVFDDCEFDAFRRFHDAWA</sequence>
<gene>
    <name evidence="2" type="ORF">TDUB1175_LOCUS16122</name>
</gene>
<evidence type="ECO:0000313" key="2">
    <source>
        <dbReference type="EMBL" id="CAD8317328.1"/>
    </source>
</evidence>
<accession>A0A7R9ZC58</accession>
<evidence type="ECO:0008006" key="3">
    <source>
        <dbReference type="Google" id="ProtNLM"/>
    </source>
</evidence>
<name>A0A7R9ZC58_9STRA</name>
<dbReference type="AlphaFoldDB" id="A0A7R9ZC58"/>
<protein>
    <recommendedName>
        <fullName evidence="3">Tc1-like transposase DDE domain-containing protein</fullName>
    </recommendedName>
</protein>
<proteinExistence type="predicted"/>
<dbReference type="EMBL" id="HBED01032181">
    <property type="protein sequence ID" value="CAD8317328.1"/>
    <property type="molecule type" value="Transcribed_RNA"/>
</dbReference>
<evidence type="ECO:0000256" key="1">
    <source>
        <dbReference type="SAM" id="MobiDB-lite"/>
    </source>
</evidence>
<feature type="region of interest" description="Disordered" evidence="1">
    <location>
        <begin position="178"/>
        <end position="205"/>
    </location>
</feature>
<organism evidence="2">
    <name type="scientific">Pseudictyota dubia</name>
    <dbReference type="NCBI Taxonomy" id="2749911"/>
    <lineage>
        <taxon>Eukaryota</taxon>
        <taxon>Sar</taxon>
        <taxon>Stramenopiles</taxon>
        <taxon>Ochrophyta</taxon>
        <taxon>Bacillariophyta</taxon>
        <taxon>Mediophyceae</taxon>
        <taxon>Biddulphiophycidae</taxon>
        <taxon>Eupodiscales</taxon>
        <taxon>Odontellaceae</taxon>
        <taxon>Pseudictyota</taxon>
    </lineage>
</organism>
<reference evidence="2" key="1">
    <citation type="submission" date="2021-01" db="EMBL/GenBank/DDBJ databases">
        <authorList>
            <person name="Corre E."/>
            <person name="Pelletier E."/>
            <person name="Niang G."/>
            <person name="Scheremetjew M."/>
            <person name="Finn R."/>
            <person name="Kale V."/>
            <person name="Holt S."/>
            <person name="Cochrane G."/>
            <person name="Meng A."/>
            <person name="Brown T."/>
            <person name="Cohen L."/>
        </authorList>
    </citation>
    <scope>NUCLEOTIDE SEQUENCE</scope>
    <source>
        <strain evidence="2">CCMP147</strain>
    </source>
</reference>